<dbReference type="Pfam" id="PF13774">
    <property type="entry name" value="Longin"/>
    <property type="match status" value="1"/>
</dbReference>
<keyword evidence="9" id="KW-1133">Transmembrane helix</keyword>
<evidence type="ECO:0000256" key="9">
    <source>
        <dbReference type="SAM" id="Phobius"/>
    </source>
</evidence>
<dbReference type="Pfam" id="PF25970">
    <property type="entry name" value="SEC22a_C"/>
    <property type="match status" value="2"/>
</dbReference>
<reference evidence="12" key="1">
    <citation type="submission" date="2022-11" db="EMBL/GenBank/DDBJ databases">
        <title>Centuries of genome instability and evolution in soft-shell clam transmissible cancer (bioRxiv).</title>
        <authorList>
            <person name="Hart S.F.M."/>
            <person name="Yonemitsu M.A."/>
            <person name="Giersch R.M."/>
            <person name="Beal B.F."/>
            <person name="Arriagada G."/>
            <person name="Davis B.W."/>
            <person name="Ostrander E.A."/>
            <person name="Goff S.P."/>
            <person name="Metzger M.J."/>
        </authorList>
    </citation>
    <scope>NUCLEOTIDE SEQUENCE</scope>
    <source>
        <strain evidence="12">MELC-2E11</strain>
        <tissue evidence="12">Siphon/mantle</tissue>
    </source>
</reference>
<name>A0ABY7D919_MYAAR</name>
<keyword evidence="6 9" id="KW-0472">Membrane</keyword>
<dbReference type="InterPro" id="IPR010908">
    <property type="entry name" value="Longin_dom"/>
</dbReference>
<sequence>MLLVFYSTLLRMIHFAVVSRSTDGLTLVANSDSPLMSMHLGLEEAYRKLKMLSRLSAKFPDRWTLHSSTYAIHSITALDLSLLVLCDVTYPQVLAFSFLFDLQREFLKLKQRYNNPRHLSTCVNLQDLSEELRLRPPYMIGEEELRPGFGQRKAGDNIKCTVAMPYTRYLPLHVLGVLSLSLCCFCALLNFSRGVHIINDTHAHMDTAYLICYPHKRRAALACATLSSICVCQLYLYEQRSVLGLGFHIMVACYGTFVIVTRKMQSKLPQYTL</sequence>
<dbReference type="PROSITE" id="PS50859">
    <property type="entry name" value="LONGIN"/>
    <property type="match status" value="1"/>
</dbReference>
<evidence type="ECO:0000256" key="7">
    <source>
        <dbReference type="ARBA" id="ARBA00024173"/>
    </source>
</evidence>
<dbReference type="InterPro" id="IPR059071">
    <property type="entry name" value="SEC22a-c_C"/>
</dbReference>
<keyword evidence="13" id="KW-1185">Reference proteome</keyword>
<evidence type="ECO:0000256" key="6">
    <source>
        <dbReference type="ARBA" id="ARBA00023136"/>
    </source>
</evidence>
<evidence type="ECO:0000256" key="10">
    <source>
        <dbReference type="SAM" id="SignalP"/>
    </source>
</evidence>
<feature type="domain" description="Longin" evidence="11">
    <location>
        <begin position="17"/>
        <end position="108"/>
    </location>
</feature>
<evidence type="ECO:0000256" key="5">
    <source>
        <dbReference type="ARBA" id="ARBA00023054"/>
    </source>
</evidence>
<evidence type="ECO:0000256" key="2">
    <source>
        <dbReference type="ARBA" id="ARBA00004223"/>
    </source>
</evidence>
<keyword evidence="9" id="KW-0812">Transmembrane</keyword>
<keyword evidence="10" id="KW-0732">Signal</keyword>
<keyword evidence="5" id="KW-0175">Coiled coil</keyword>
<evidence type="ECO:0000256" key="4">
    <source>
        <dbReference type="ARBA" id="ARBA00022927"/>
    </source>
</evidence>
<dbReference type="SMART" id="SM01270">
    <property type="entry name" value="Longin"/>
    <property type="match status" value="1"/>
</dbReference>
<feature type="transmembrane region" description="Helical" evidence="9">
    <location>
        <begin position="219"/>
        <end position="236"/>
    </location>
</feature>
<evidence type="ECO:0000256" key="8">
    <source>
        <dbReference type="ARBA" id="ARBA00024188"/>
    </source>
</evidence>
<evidence type="ECO:0000256" key="1">
    <source>
        <dbReference type="ARBA" id="ARBA00004163"/>
    </source>
</evidence>
<dbReference type="EMBL" id="CP111012">
    <property type="protein sequence ID" value="WAQ94139.1"/>
    <property type="molecule type" value="Genomic_DNA"/>
</dbReference>
<evidence type="ECO:0000259" key="11">
    <source>
        <dbReference type="PROSITE" id="PS50859"/>
    </source>
</evidence>
<dbReference type="Proteomes" id="UP001164746">
    <property type="component" value="Chromosome 1"/>
</dbReference>
<comment type="similarity">
    <text evidence="3">Belongs to the synaptobrevin family.</text>
</comment>
<evidence type="ECO:0000313" key="12">
    <source>
        <dbReference type="EMBL" id="WAQ94139.1"/>
    </source>
</evidence>
<dbReference type="InterPro" id="IPR011012">
    <property type="entry name" value="Longin-like_dom_sf"/>
</dbReference>
<protein>
    <submittedName>
        <fullName evidence="12">SC22A-like protein</fullName>
    </submittedName>
</protein>
<evidence type="ECO:0000256" key="3">
    <source>
        <dbReference type="ARBA" id="ARBA00008025"/>
    </source>
</evidence>
<keyword evidence="4" id="KW-0653">Protein transport</keyword>
<dbReference type="CDD" id="cd14824">
    <property type="entry name" value="Longin"/>
    <property type="match status" value="1"/>
</dbReference>
<dbReference type="PANTHER" id="PTHR45837">
    <property type="entry name" value="VESICLE-TRAFFICKING PROTEIN SEC22B"/>
    <property type="match status" value="1"/>
</dbReference>
<gene>
    <name evidence="12" type="ORF">MAR_006610</name>
</gene>
<comment type="subcellular location">
    <subcellularLocation>
        <location evidence="1">Endoplasmic reticulum membrane</location>
        <topology evidence="1">Single-pass type IV membrane protein</topology>
    </subcellularLocation>
    <subcellularLocation>
        <location evidence="8">Golgi apparatus</location>
        <location evidence="8">cis-Golgi network membrane</location>
    </subcellularLocation>
    <subcellularLocation>
        <location evidence="2">Melanosome</location>
    </subcellularLocation>
</comment>
<feature type="transmembrane region" description="Helical" evidence="9">
    <location>
        <begin position="169"/>
        <end position="191"/>
    </location>
</feature>
<feature type="signal peptide" evidence="10">
    <location>
        <begin position="1"/>
        <end position="24"/>
    </location>
</feature>
<keyword evidence="4" id="KW-0813">Transport</keyword>
<evidence type="ECO:0000313" key="13">
    <source>
        <dbReference type="Proteomes" id="UP001164746"/>
    </source>
</evidence>
<dbReference type="Gene3D" id="3.30.450.50">
    <property type="entry name" value="Longin domain"/>
    <property type="match status" value="1"/>
</dbReference>
<comment type="function">
    <text evidence="7">SNARE involved in targeting and fusion of ER-derived transport vesicles with the Golgi complex as well as Golgi-derived retrograde transport vesicles with the ER.</text>
</comment>
<dbReference type="InterPro" id="IPR044565">
    <property type="entry name" value="Sec22"/>
</dbReference>
<accession>A0ABY7D919</accession>
<dbReference type="SUPFAM" id="SSF64356">
    <property type="entry name" value="SNARE-like"/>
    <property type="match status" value="1"/>
</dbReference>
<organism evidence="12 13">
    <name type="scientific">Mya arenaria</name>
    <name type="common">Soft-shell clam</name>
    <dbReference type="NCBI Taxonomy" id="6604"/>
    <lineage>
        <taxon>Eukaryota</taxon>
        <taxon>Metazoa</taxon>
        <taxon>Spiralia</taxon>
        <taxon>Lophotrochozoa</taxon>
        <taxon>Mollusca</taxon>
        <taxon>Bivalvia</taxon>
        <taxon>Autobranchia</taxon>
        <taxon>Heteroconchia</taxon>
        <taxon>Euheterodonta</taxon>
        <taxon>Imparidentia</taxon>
        <taxon>Neoheterodontei</taxon>
        <taxon>Myida</taxon>
        <taxon>Myoidea</taxon>
        <taxon>Myidae</taxon>
        <taxon>Mya</taxon>
    </lineage>
</organism>
<feature type="chain" id="PRO_5046840855" evidence="10">
    <location>
        <begin position="25"/>
        <end position="273"/>
    </location>
</feature>
<proteinExistence type="inferred from homology"/>
<feature type="transmembrane region" description="Helical" evidence="9">
    <location>
        <begin position="242"/>
        <end position="260"/>
    </location>
</feature>